<evidence type="ECO:0000313" key="3">
    <source>
        <dbReference type="Proteomes" id="UP000479710"/>
    </source>
</evidence>
<reference evidence="2 3" key="1">
    <citation type="submission" date="2019-11" db="EMBL/GenBank/DDBJ databases">
        <title>Whole genome sequence of Oryza granulata.</title>
        <authorList>
            <person name="Li W."/>
        </authorList>
    </citation>
    <scope>NUCLEOTIDE SEQUENCE [LARGE SCALE GENOMIC DNA]</scope>
    <source>
        <strain evidence="3">cv. Menghai</strain>
        <tissue evidence="2">Leaf</tissue>
    </source>
</reference>
<dbReference type="EMBL" id="SPHZ02000005">
    <property type="protein sequence ID" value="KAF0920061.1"/>
    <property type="molecule type" value="Genomic_DNA"/>
</dbReference>
<dbReference type="AlphaFoldDB" id="A0A6G1E5X1"/>
<feature type="transmembrane region" description="Helical" evidence="1">
    <location>
        <begin position="43"/>
        <end position="64"/>
    </location>
</feature>
<comment type="caution">
    <text evidence="2">The sequence shown here is derived from an EMBL/GenBank/DDBJ whole genome shotgun (WGS) entry which is preliminary data.</text>
</comment>
<dbReference type="PANTHER" id="PTHR33994">
    <property type="entry name" value="OS04G0515000 PROTEIN"/>
    <property type="match status" value="1"/>
</dbReference>
<evidence type="ECO:0008006" key="4">
    <source>
        <dbReference type="Google" id="ProtNLM"/>
    </source>
</evidence>
<protein>
    <recommendedName>
        <fullName evidence="4">Late embryogenesis abundant protein LEA-2 subgroup domain-containing protein</fullName>
    </recommendedName>
</protein>
<keyword evidence="1" id="KW-0812">Transmembrane</keyword>
<proteinExistence type="predicted"/>
<name>A0A6G1E5X1_9ORYZ</name>
<evidence type="ECO:0000313" key="2">
    <source>
        <dbReference type="EMBL" id="KAF0920061.1"/>
    </source>
</evidence>
<evidence type="ECO:0000256" key="1">
    <source>
        <dbReference type="SAM" id="Phobius"/>
    </source>
</evidence>
<keyword evidence="3" id="KW-1185">Reference proteome</keyword>
<dbReference type="OrthoDB" id="674304at2759"/>
<accession>A0A6G1E5X1</accession>
<dbReference type="Proteomes" id="UP000479710">
    <property type="component" value="Unassembled WGS sequence"/>
</dbReference>
<keyword evidence="1" id="KW-1133">Transmembrane helix</keyword>
<sequence>MGVASERKCPACGGGDDDVRIDIGEVCRPDDGNGVPPRQTPSIVFKLVFITCLVLFAITTVLLAEYICRPPNPTPFLVLASADGLDTGASSTAPELRLQMGVVGLTQYYHTCAGGDGSALQVSYHGMAIAMGSVPRFCIHGKRAGGEQANGVVTVVASAEGTLVREELRSLMRSER</sequence>
<keyword evidence="1" id="KW-0472">Membrane</keyword>
<gene>
    <name evidence="2" type="ORF">E2562_032752</name>
</gene>
<dbReference type="PANTHER" id="PTHR33994:SF17">
    <property type="entry name" value="OS01G0655600 PROTEIN"/>
    <property type="match status" value="1"/>
</dbReference>
<organism evidence="2 3">
    <name type="scientific">Oryza meyeriana var. granulata</name>
    <dbReference type="NCBI Taxonomy" id="110450"/>
    <lineage>
        <taxon>Eukaryota</taxon>
        <taxon>Viridiplantae</taxon>
        <taxon>Streptophyta</taxon>
        <taxon>Embryophyta</taxon>
        <taxon>Tracheophyta</taxon>
        <taxon>Spermatophyta</taxon>
        <taxon>Magnoliopsida</taxon>
        <taxon>Liliopsida</taxon>
        <taxon>Poales</taxon>
        <taxon>Poaceae</taxon>
        <taxon>BOP clade</taxon>
        <taxon>Oryzoideae</taxon>
        <taxon>Oryzeae</taxon>
        <taxon>Oryzinae</taxon>
        <taxon>Oryza</taxon>
        <taxon>Oryza meyeriana</taxon>
    </lineage>
</organism>